<evidence type="ECO:0000256" key="3">
    <source>
        <dbReference type="ARBA" id="ARBA00004496"/>
    </source>
</evidence>
<keyword evidence="11" id="KW-0479">Metal-binding</keyword>
<dbReference type="GO" id="GO:0008965">
    <property type="term" value="F:phosphoenolpyruvate-protein phosphotransferase activity"/>
    <property type="evidence" value="ECO:0007669"/>
    <property type="project" value="UniProtKB-EC"/>
</dbReference>
<keyword evidence="10" id="KW-0598">Phosphotransferase system</keyword>
<dbReference type="EC" id="2.7.3.9" evidence="5"/>
<evidence type="ECO:0000256" key="12">
    <source>
        <dbReference type="ARBA" id="ARBA00022777"/>
    </source>
</evidence>
<dbReference type="PANTHER" id="PTHR46244">
    <property type="entry name" value="PHOSPHOENOLPYRUVATE-PROTEIN PHOSPHOTRANSFERASE"/>
    <property type="match status" value="1"/>
</dbReference>
<keyword evidence="16" id="KW-1185">Reference proteome</keyword>
<dbReference type="Proteomes" id="UP000441389">
    <property type="component" value="Unassembled WGS sequence"/>
</dbReference>
<evidence type="ECO:0000256" key="6">
    <source>
        <dbReference type="ARBA" id="ARBA00022448"/>
    </source>
</evidence>
<dbReference type="Gene3D" id="3.50.30.10">
    <property type="entry name" value="Phosphohistidine domain"/>
    <property type="match status" value="1"/>
</dbReference>
<comment type="caution">
    <text evidence="15">The sequence shown here is derived from an EMBL/GenBank/DDBJ whole genome shotgun (WGS) entry which is preliminary data.</text>
</comment>
<dbReference type="InterPro" id="IPR008731">
    <property type="entry name" value="PTS_EIN"/>
</dbReference>
<protein>
    <recommendedName>
        <fullName evidence="5">phosphoenolpyruvate--protein phosphotransferase</fullName>
        <ecNumber evidence="5">2.7.3.9</ecNumber>
    </recommendedName>
</protein>
<sequence>MAVSTASSAREILTRLHDVMASRANAQTKLNQVVGIIGEATSSEVCSIYLLRDGALELFATRGLKEEAVHVTKLALGEGLVGSIAERVEMLNLDEAAAHPDFAYKPETGEERFHSFAGVPIIRRERAVGVLCVQHSEPRRYEDVEIEALQTVAMVLSELIANAGLIDGPTAQTKLASTAPLRLGGQKLVDGMARGVAVYHQPRVTIEHTVAEDIEAERRRVYSAFTKMREQIDTMAAQAEFGMGGEHEEVLETYKMFAYDEGWSRRINEAIDSGLTAEAAIERVQQRTRMRMRQIDDPLLADRMHDLEDLSNRLLRIVSGQLGTAAQMGLRQDAILIARNLGPAELLEYDRRRLKGVILEEGSLTAHVTIVARAMGVPVLGRVRDVRRLVAEGDHLLLDAGQSAVYVRPSQSMEEAFDAKLSSSAKRRAAYAALRALPPVTKDGQRITVMVNAGLRDDAAALDLTGADGIGLFRTEFQFLVSATLPQRERQQRLYRDVLDAARDRPVVFRTVDIGGDKALPYIRTDDMGEENPAMGWRALRVALERNGLMKAQARALLEAAAGRTLSVMFPMVSEPWEFDAAKAIFEKQREWIASRHRPLPVQIRYGAMLEVPGLAECLDLLLPRLDFLSIGTNDLTQFLFAADRAHPKLAERYDWLSPAILRFLRRVSLPARERGIPVTVCGEMGGRTLEAMALLGLGIERLSITPIAVGPIKAMVRSLDLSKLKAEMDGWLASPPANMRATLIDWANAHGVELA</sequence>
<dbReference type="Gene3D" id="3.20.20.60">
    <property type="entry name" value="Phosphoenolpyruvate-binding domains"/>
    <property type="match status" value="1"/>
</dbReference>
<keyword evidence="12" id="KW-0418">Kinase</keyword>
<dbReference type="PRINTS" id="PR01736">
    <property type="entry name" value="PHPHTRNFRASE"/>
</dbReference>
<dbReference type="GO" id="GO:0009401">
    <property type="term" value="P:phosphoenolpyruvate-dependent sugar phosphotransferase system"/>
    <property type="evidence" value="ECO:0007669"/>
    <property type="project" value="UniProtKB-KW"/>
</dbReference>
<keyword evidence="9 15" id="KW-0808">Transferase</keyword>
<dbReference type="Gene3D" id="3.30.450.40">
    <property type="match status" value="1"/>
</dbReference>
<evidence type="ECO:0000256" key="13">
    <source>
        <dbReference type="ARBA" id="ARBA00022842"/>
    </source>
</evidence>
<dbReference type="Pfam" id="PF00391">
    <property type="entry name" value="PEP-utilizers"/>
    <property type="match status" value="1"/>
</dbReference>
<evidence type="ECO:0000256" key="7">
    <source>
        <dbReference type="ARBA" id="ARBA00022490"/>
    </source>
</evidence>
<keyword evidence="8" id="KW-0762">Sugar transport</keyword>
<dbReference type="Pfam" id="PF01590">
    <property type="entry name" value="GAF"/>
    <property type="match status" value="1"/>
</dbReference>
<dbReference type="InterPro" id="IPR036637">
    <property type="entry name" value="Phosphohistidine_dom_sf"/>
</dbReference>
<reference evidence="15 16" key="1">
    <citation type="submission" date="2019-12" db="EMBL/GenBank/DDBJ databases">
        <authorList>
            <person name="Huq M.A."/>
        </authorList>
    </citation>
    <scope>NUCLEOTIDE SEQUENCE [LARGE SCALE GENOMIC DNA]</scope>
    <source>
        <strain evidence="15 16">MAH-20</strain>
    </source>
</reference>
<evidence type="ECO:0000313" key="16">
    <source>
        <dbReference type="Proteomes" id="UP000441389"/>
    </source>
</evidence>
<evidence type="ECO:0000256" key="10">
    <source>
        <dbReference type="ARBA" id="ARBA00022683"/>
    </source>
</evidence>
<dbReference type="GO" id="GO:0005737">
    <property type="term" value="C:cytoplasm"/>
    <property type="evidence" value="ECO:0007669"/>
    <property type="project" value="UniProtKB-SubCell"/>
</dbReference>
<dbReference type="PANTHER" id="PTHR46244:SF6">
    <property type="entry name" value="PHOSPHOENOLPYRUVATE-PROTEIN PHOSPHOTRANSFERASE"/>
    <property type="match status" value="1"/>
</dbReference>
<evidence type="ECO:0000313" key="15">
    <source>
        <dbReference type="EMBL" id="MVO78053.1"/>
    </source>
</evidence>
<comment type="catalytic activity">
    <reaction evidence="1">
        <text>L-histidyl-[protein] + phosphoenolpyruvate = N(pros)-phospho-L-histidyl-[protein] + pyruvate</text>
        <dbReference type="Rhea" id="RHEA:23880"/>
        <dbReference type="Rhea" id="RHEA-COMP:9745"/>
        <dbReference type="Rhea" id="RHEA-COMP:9746"/>
        <dbReference type="ChEBI" id="CHEBI:15361"/>
        <dbReference type="ChEBI" id="CHEBI:29979"/>
        <dbReference type="ChEBI" id="CHEBI:58702"/>
        <dbReference type="ChEBI" id="CHEBI:64837"/>
        <dbReference type="EC" id="2.7.3.9"/>
    </reaction>
</comment>
<dbReference type="SUPFAM" id="SSF51621">
    <property type="entry name" value="Phosphoenolpyruvate/pyruvate domain"/>
    <property type="match status" value="1"/>
</dbReference>
<dbReference type="InterPro" id="IPR003018">
    <property type="entry name" value="GAF"/>
</dbReference>
<keyword evidence="7" id="KW-0963">Cytoplasm</keyword>
<dbReference type="InterPro" id="IPR015813">
    <property type="entry name" value="Pyrv/PenolPyrv_kinase-like_dom"/>
</dbReference>
<feature type="domain" description="GAF" evidence="14">
    <location>
        <begin position="25"/>
        <end position="170"/>
    </location>
</feature>
<comment type="similarity">
    <text evidence="4">Belongs to the PEP-utilizing enzyme family.</text>
</comment>
<comment type="subcellular location">
    <subcellularLocation>
        <location evidence="3">Cytoplasm</location>
    </subcellularLocation>
</comment>
<keyword evidence="15" id="KW-0670">Pyruvate</keyword>
<evidence type="ECO:0000259" key="14">
    <source>
        <dbReference type="SMART" id="SM00065"/>
    </source>
</evidence>
<dbReference type="Pfam" id="PF05524">
    <property type="entry name" value="PEP-utilisers_N"/>
    <property type="match status" value="1"/>
</dbReference>
<dbReference type="SUPFAM" id="SSF47831">
    <property type="entry name" value="Enzyme I of the PEP:sugar phosphotransferase system HPr-binding (sub)domain"/>
    <property type="match status" value="1"/>
</dbReference>
<dbReference type="PROSITE" id="PS00742">
    <property type="entry name" value="PEP_ENZYMES_2"/>
    <property type="match status" value="1"/>
</dbReference>
<keyword evidence="13" id="KW-0460">Magnesium</keyword>
<evidence type="ECO:0000256" key="11">
    <source>
        <dbReference type="ARBA" id="ARBA00022723"/>
    </source>
</evidence>
<dbReference type="GO" id="GO:0016301">
    <property type="term" value="F:kinase activity"/>
    <property type="evidence" value="ECO:0007669"/>
    <property type="project" value="UniProtKB-KW"/>
</dbReference>
<dbReference type="NCBIfam" id="TIGR01417">
    <property type="entry name" value="PTS_I_fam"/>
    <property type="match status" value="1"/>
</dbReference>
<evidence type="ECO:0000256" key="8">
    <source>
        <dbReference type="ARBA" id="ARBA00022597"/>
    </source>
</evidence>
<dbReference type="Pfam" id="PF02896">
    <property type="entry name" value="PEP-utilizers_C"/>
    <property type="match status" value="1"/>
</dbReference>
<dbReference type="RefSeq" id="WP_157027016.1">
    <property type="nucleotide sequence ID" value="NZ_WQMS01000009.1"/>
</dbReference>
<dbReference type="SUPFAM" id="SSF52009">
    <property type="entry name" value="Phosphohistidine domain"/>
    <property type="match status" value="1"/>
</dbReference>
<dbReference type="InterPro" id="IPR040442">
    <property type="entry name" value="Pyrv_kinase-like_dom_sf"/>
</dbReference>
<evidence type="ECO:0000256" key="4">
    <source>
        <dbReference type="ARBA" id="ARBA00007837"/>
    </source>
</evidence>
<dbReference type="EMBL" id="WQMS01000009">
    <property type="protein sequence ID" value="MVO78053.1"/>
    <property type="molecule type" value="Genomic_DNA"/>
</dbReference>
<dbReference type="InterPro" id="IPR006318">
    <property type="entry name" value="PTS_EI-like"/>
</dbReference>
<name>A0A6I4J1U0_9SPHN</name>
<dbReference type="InterPro" id="IPR000121">
    <property type="entry name" value="PEP_util_C"/>
</dbReference>
<organism evidence="15 16">
    <name type="scientific">Sphingomonas horti</name>
    <dbReference type="NCBI Taxonomy" id="2682842"/>
    <lineage>
        <taxon>Bacteria</taxon>
        <taxon>Pseudomonadati</taxon>
        <taxon>Pseudomonadota</taxon>
        <taxon>Alphaproteobacteria</taxon>
        <taxon>Sphingomonadales</taxon>
        <taxon>Sphingomonadaceae</taxon>
        <taxon>Sphingomonas</taxon>
    </lineage>
</organism>
<evidence type="ECO:0000256" key="5">
    <source>
        <dbReference type="ARBA" id="ARBA00012232"/>
    </source>
</evidence>
<accession>A0A6I4J1U0</accession>
<dbReference type="InterPro" id="IPR050499">
    <property type="entry name" value="PEP-utilizing_PTS_enzyme"/>
</dbReference>
<dbReference type="InterPro" id="IPR023151">
    <property type="entry name" value="PEP_util_CS"/>
</dbReference>
<dbReference type="InterPro" id="IPR029016">
    <property type="entry name" value="GAF-like_dom_sf"/>
</dbReference>
<dbReference type="Gene3D" id="1.10.274.10">
    <property type="entry name" value="PtsI, HPr-binding domain"/>
    <property type="match status" value="1"/>
</dbReference>
<gene>
    <name evidence="15" type="primary">ptsP</name>
    <name evidence="15" type="ORF">GON01_08910</name>
</gene>
<dbReference type="GO" id="GO:0046872">
    <property type="term" value="F:metal ion binding"/>
    <property type="evidence" value="ECO:0007669"/>
    <property type="project" value="UniProtKB-KW"/>
</dbReference>
<dbReference type="SUPFAM" id="SSF55781">
    <property type="entry name" value="GAF domain-like"/>
    <property type="match status" value="1"/>
</dbReference>
<comment type="cofactor">
    <cofactor evidence="2">
        <name>Mg(2+)</name>
        <dbReference type="ChEBI" id="CHEBI:18420"/>
    </cofactor>
</comment>
<dbReference type="InterPro" id="IPR036618">
    <property type="entry name" value="PtsI_HPr-bd_sf"/>
</dbReference>
<evidence type="ECO:0000256" key="2">
    <source>
        <dbReference type="ARBA" id="ARBA00001946"/>
    </source>
</evidence>
<evidence type="ECO:0000256" key="9">
    <source>
        <dbReference type="ARBA" id="ARBA00022679"/>
    </source>
</evidence>
<dbReference type="InterPro" id="IPR008279">
    <property type="entry name" value="PEP-util_enz_mobile_dom"/>
</dbReference>
<evidence type="ECO:0000256" key="1">
    <source>
        <dbReference type="ARBA" id="ARBA00000683"/>
    </source>
</evidence>
<dbReference type="SMART" id="SM00065">
    <property type="entry name" value="GAF"/>
    <property type="match status" value="1"/>
</dbReference>
<keyword evidence="6" id="KW-0813">Transport</keyword>
<proteinExistence type="inferred from homology"/>
<dbReference type="AlphaFoldDB" id="A0A6I4J1U0"/>